<feature type="region of interest" description="Disordered" evidence="1">
    <location>
        <begin position="266"/>
        <end position="285"/>
    </location>
</feature>
<feature type="compositionally biased region" description="Acidic residues" evidence="1">
    <location>
        <begin position="267"/>
        <end position="279"/>
    </location>
</feature>
<dbReference type="GO" id="GO:0005737">
    <property type="term" value="C:cytoplasm"/>
    <property type="evidence" value="ECO:0007669"/>
    <property type="project" value="UniProtKB-ARBA"/>
</dbReference>
<dbReference type="EMBL" id="CAJNDS010002819">
    <property type="protein sequence ID" value="CAE7608756.1"/>
    <property type="molecule type" value="Genomic_DNA"/>
</dbReference>
<dbReference type="OrthoDB" id="423550at2759"/>
<feature type="domain" description="Calponin-homology (CH)" evidence="2">
    <location>
        <begin position="1"/>
        <end position="102"/>
    </location>
</feature>
<evidence type="ECO:0000256" key="1">
    <source>
        <dbReference type="SAM" id="MobiDB-lite"/>
    </source>
</evidence>
<feature type="region of interest" description="Disordered" evidence="1">
    <location>
        <begin position="531"/>
        <end position="640"/>
    </location>
</feature>
<protein>
    <submittedName>
        <fullName evidence="3">SPEF2 protein</fullName>
    </submittedName>
</protein>
<evidence type="ECO:0000313" key="3">
    <source>
        <dbReference type="EMBL" id="CAE7608756.1"/>
    </source>
</evidence>
<sequence length="983" mass="109641">MSELLQNWLNNEVGLSTNVSNFEKDFASGYLFGEILHKFWQADAEQFQNKNSHQAKIANFKTLEPILKALGIKCNATLINAVMNGERGAALRLLYQLKMASERSERPILALQASSLETQASAGWPGASTKVRQARMEKLTRKFELEKHKQEIVAFEMDNIEQAHVDEQRQIHRFSLRERLRQNRAAKDEWEARGHELWQENMKVRMAREGAEARFNEVVFKKQQEKDRQTRGLATSEVLQGTKDFETGLISLGLSRKLEARRIKDLAEDESSEDDEEESGERLLSQTSKVATAKELVEALQSKLPTSQELGYEAGLFMRKIKALWQSIEVYFQFHRHSTPSCCRFREFLWMSHRFNFMPSSFAQCPRTPPCCRAMTRLDLNLTNVEICLLSCPSRNLTLSHRTCNEGSEQGLRTCAEPPLISVLCLNDKDPLFQQAAVDARALFPSISKYSDIHQEFDGSYGAALEGRTAASPPVQEVARQLQRLDDANWNYYHFVVSSIEGSRAVGIGSNARKRERAIYTALAVTKLLSGGNGPVSSEMQQLASSIRRQMPRPGEKPVAPPRAAEVPARGTAGAATGNVEPMEPTRQPQASALGDDLPPWLEVRGPATNPSATGGSAGPSQAAPAEAAVPKPKKASKANKIGRIVEEAVVEVDVRGAVEEDDDGEEVVFSQPLVTEPPRSRAAEPAGPEPHVADALRQATWRAEDAQTIRTTGTDDIPLGTDTDPSNYTNLWLAGRSNDSYTKLAYTHDLDSRVLDAENIGFTYGGRVLGRQGFFALEGVEKAVEYFRRQGIKVLVIGQREALQKLRAPGAVEVIVADKIDDAIVLKKGFEKKCPIVSRDEFRKEQEERRLDAAVRNWAPDLKRGTMHSAFDLVLFWFKGVHVGHEEPCGTVSVIQDSLCIHAGTCYDMLLFVASLVSLRGSVGDDYCRTVQVKYTFDEKGDFLPSYDLPLVKTSHLTRLTPEVFFHTQQACTTTQRFMCLH</sequence>
<dbReference type="PANTHER" id="PTHR14919:SF0">
    <property type="entry name" value="SPERM FLAGELLAR PROTEIN 2"/>
    <property type="match status" value="1"/>
</dbReference>
<dbReference type="Proteomes" id="UP000604046">
    <property type="component" value="Unassembled WGS sequence"/>
</dbReference>
<organism evidence="3 4">
    <name type="scientific">Symbiodinium natans</name>
    <dbReference type="NCBI Taxonomy" id="878477"/>
    <lineage>
        <taxon>Eukaryota</taxon>
        <taxon>Sar</taxon>
        <taxon>Alveolata</taxon>
        <taxon>Dinophyceae</taxon>
        <taxon>Suessiales</taxon>
        <taxon>Symbiodiniaceae</taxon>
        <taxon>Symbiodinium</taxon>
    </lineage>
</organism>
<dbReference type="Pfam" id="PF06294">
    <property type="entry name" value="CH_2"/>
    <property type="match status" value="1"/>
</dbReference>
<evidence type="ECO:0000259" key="2">
    <source>
        <dbReference type="PROSITE" id="PS50021"/>
    </source>
</evidence>
<dbReference type="AlphaFoldDB" id="A0A812VBT5"/>
<dbReference type="InterPro" id="IPR052634">
    <property type="entry name" value="Sperm_flagellar-bone_growth"/>
</dbReference>
<feature type="region of interest" description="Disordered" evidence="1">
    <location>
        <begin position="662"/>
        <end position="690"/>
    </location>
</feature>
<dbReference type="PROSITE" id="PS50021">
    <property type="entry name" value="CH"/>
    <property type="match status" value="1"/>
</dbReference>
<evidence type="ECO:0000313" key="4">
    <source>
        <dbReference type="Proteomes" id="UP000604046"/>
    </source>
</evidence>
<dbReference type="PANTHER" id="PTHR14919">
    <property type="entry name" value="KPL2-RELATED"/>
    <property type="match status" value="1"/>
</dbReference>
<dbReference type="SUPFAM" id="SSF47576">
    <property type="entry name" value="Calponin-homology domain, CH-domain"/>
    <property type="match status" value="1"/>
</dbReference>
<feature type="compositionally biased region" description="Polar residues" evidence="1">
    <location>
        <begin position="535"/>
        <end position="548"/>
    </location>
</feature>
<proteinExistence type="predicted"/>
<keyword evidence="4" id="KW-1185">Reference proteome</keyword>
<dbReference type="InterPro" id="IPR036872">
    <property type="entry name" value="CH_dom_sf"/>
</dbReference>
<feature type="compositionally biased region" description="Low complexity" evidence="1">
    <location>
        <begin position="611"/>
        <end position="631"/>
    </location>
</feature>
<dbReference type="Gene3D" id="3.40.50.11980">
    <property type="match status" value="1"/>
</dbReference>
<reference evidence="3" key="1">
    <citation type="submission" date="2021-02" db="EMBL/GenBank/DDBJ databases">
        <authorList>
            <person name="Dougan E. K."/>
            <person name="Rhodes N."/>
            <person name="Thang M."/>
            <person name="Chan C."/>
        </authorList>
    </citation>
    <scope>NUCLEOTIDE SEQUENCE</scope>
</reference>
<accession>A0A812VBT5</accession>
<dbReference type="Gene3D" id="1.10.418.10">
    <property type="entry name" value="Calponin-like domain"/>
    <property type="match status" value="1"/>
</dbReference>
<name>A0A812VBT5_9DINO</name>
<dbReference type="InterPro" id="IPR010441">
    <property type="entry name" value="CH_2"/>
</dbReference>
<dbReference type="InterPro" id="IPR001715">
    <property type="entry name" value="CH_dom"/>
</dbReference>
<gene>
    <name evidence="3" type="primary">SPEF2</name>
    <name evidence="3" type="ORF">SNAT2548_LOCUS34606</name>
</gene>
<comment type="caution">
    <text evidence="3">The sequence shown here is derived from an EMBL/GenBank/DDBJ whole genome shotgun (WGS) entry which is preliminary data.</text>
</comment>